<dbReference type="CDD" id="cd06171">
    <property type="entry name" value="Sigma70_r4"/>
    <property type="match status" value="1"/>
</dbReference>
<comment type="similarity">
    <text evidence="1 6">Belongs to the sigma-70 factor family. ECF subfamily.</text>
</comment>
<dbReference type="SUPFAM" id="SSF88659">
    <property type="entry name" value="Sigma3 and sigma4 domains of RNA polymerase sigma factors"/>
    <property type="match status" value="1"/>
</dbReference>
<evidence type="ECO:0000256" key="5">
    <source>
        <dbReference type="ARBA" id="ARBA00023163"/>
    </source>
</evidence>
<protein>
    <recommendedName>
        <fullName evidence="6">RNA polymerase sigma factor</fullName>
    </recommendedName>
</protein>
<dbReference type="InterPro" id="IPR013325">
    <property type="entry name" value="RNA_pol_sigma_r2"/>
</dbReference>
<dbReference type="SUPFAM" id="SSF88946">
    <property type="entry name" value="Sigma2 domain of RNA polymerase sigma factors"/>
    <property type="match status" value="1"/>
</dbReference>
<sequence>MQFDYLKHVTDGLDRHAVLDELMQAYGKDVWNFAFFLTHRRELADDITQDVFVKVFEHLYQFRGQSSVKTWLLAITRNTARDVLRSAWIRRVTLFGAAREHTQAYPSAERETFDKLMTEEVWAVVLKLPTKLREVLLLNSHYGLSMKEMADMLQVSGGTVRSRLHRARAAVNRKLTEESLMTGEEKWT</sequence>
<keyword evidence="3 6" id="KW-0731">Sigma factor</keyword>
<gene>
    <name evidence="7" type="ORF">Back11_32790</name>
</gene>
<dbReference type="InterPro" id="IPR000838">
    <property type="entry name" value="RNA_pol_sigma70_ECF_CS"/>
</dbReference>
<dbReference type="NCBIfam" id="TIGR02937">
    <property type="entry name" value="sigma70-ECF"/>
    <property type="match status" value="1"/>
</dbReference>
<dbReference type="Proteomes" id="UP000275368">
    <property type="component" value="Chromosome"/>
</dbReference>
<name>A0A3G9JFJ4_9BACL</name>
<dbReference type="RefSeq" id="WP_125659205.1">
    <property type="nucleotide sequence ID" value="NZ_AP019308.1"/>
</dbReference>
<dbReference type="InterPro" id="IPR013324">
    <property type="entry name" value="RNA_pol_sigma_r3/r4-like"/>
</dbReference>
<evidence type="ECO:0000256" key="4">
    <source>
        <dbReference type="ARBA" id="ARBA00023125"/>
    </source>
</evidence>
<dbReference type="InterPro" id="IPR039425">
    <property type="entry name" value="RNA_pol_sigma-70-like"/>
</dbReference>
<accession>A0A3G9JFJ4</accession>
<dbReference type="GO" id="GO:0016987">
    <property type="term" value="F:sigma factor activity"/>
    <property type="evidence" value="ECO:0007669"/>
    <property type="project" value="UniProtKB-KW"/>
</dbReference>
<evidence type="ECO:0000256" key="1">
    <source>
        <dbReference type="ARBA" id="ARBA00010641"/>
    </source>
</evidence>
<dbReference type="Pfam" id="PF08281">
    <property type="entry name" value="Sigma70_r4_2"/>
    <property type="match status" value="1"/>
</dbReference>
<dbReference type="InterPro" id="IPR036388">
    <property type="entry name" value="WH-like_DNA-bd_sf"/>
</dbReference>
<evidence type="ECO:0000256" key="3">
    <source>
        <dbReference type="ARBA" id="ARBA00023082"/>
    </source>
</evidence>
<dbReference type="Gene3D" id="1.10.10.10">
    <property type="entry name" value="Winged helix-like DNA-binding domain superfamily/Winged helix DNA-binding domain"/>
    <property type="match status" value="1"/>
</dbReference>
<dbReference type="OrthoDB" id="9794508at2"/>
<proteinExistence type="inferred from homology"/>
<dbReference type="InterPro" id="IPR007627">
    <property type="entry name" value="RNA_pol_sigma70_r2"/>
</dbReference>
<dbReference type="GO" id="GO:0006950">
    <property type="term" value="P:response to stress"/>
    <property type="evidence" value="ECO:0007669"/>
    <property type="project" value="UniProtKB-ARBA"/>
</dbReference>
<evidence type="ECO:0000313" key="7">
    <source>
        <dbReference type="EMBL" id="BBH21934.1"/>
    </source>
</evidence>
<dbReference type="InterPro" id="IPR013249">
    <property type="entry name" value="RNA_pol_sigma70_r4_t2"/>
</dbReference>
<reference evidence="7 8" key="1">
    <citation type="submission" date="2018-11" db="EMBL/GenBank/DDBJ databases">
        <title>Complete genome sequence of Paenibacillus baekrokdamisoli strain KCTC 33723.</title>
        <authorList>
            <person name="Kang S.W."/>
            <person name="Lee K.C."/>
            <person name="Kim K.K."/>
            <person name="Kim J.S."/>
            <person name="Kim D.S."/>
            <person name="Ko S.H."/>
            <person name="Yang S.H."/>
            <person name="Lee J.S."/>
        </authorList>
    </citation>
    <scope>NUCLEOTIDE SEQUENCE [LARGE SCALE GENOMIC DNA]</scope>
    <source>
        <strain evidence="7 8">KCTC 33723</strain>
    </source>
</reference>
<dbReference type="Gene3D" id="1.10.1740.10">
    <property type="match status" value="1"/>
</dbReference>
<dbReference type="InterPro" id="IPR014284">
    <property type="entry name" value="RNA_pol_sigma-70_dom"/>
</dbReference>
<keyword evidence="5 6" id="KW-0804">Transcription</keyword>
<organism evidence="7 8">
    <name type="scientific">Paenibacillus baekrokdamisoli</name>
    <dbReference type="NCBI Taxonomy" id="1712516"/>
    <lineage>
        <taxon>Bacteria</taxon>
        <taxon>Bacillati</taxon>
        <taxon>Bacillota</taxon>
        <taxon>Bacilli</taxon>
        <taxon>Bacillales</taxon>
        <taxon>Paenibacillaceae</taxon>
        <taxon>Paenibacillus</taxon>
    </lineage>
</organism>
<dbReference type="GO" id="GO:0006352">
    <property type="term" value="P:DNA-templated transcription initiation"/>
    <property type="evidence" value="ECO:0007669"/>
    <property type="project" value="InterPro"/>
</dbReference>
<keyword evidence="8" id="KW-1185">Reference proteome</keyword>
<keyword evidence="4 6" id="KW-0238">DNA-binding</keyword>
<keyword evidence="2 6" id="KW-0805">Transcription regulation</keyword>
<dbReference type="GO" id="GO:0003677">
    <property type="term" value="F:DNA binding"/>
    <property type="evidence" value="ECO:0007669"/>
    <property type="project" value="UniProtKB-KW"/>
</dbReference>
<evidence type="ECO:0000313" key="8">
    <source>
        <dbReference type="Proteomes" id="UP000275368"/>
    </source>
</evidence>
<dbReference type="EMBL" id="AP019308">
    <property type="protein sequence ID" value="BBH21934.1"/>
    <property type="molecule type" value="Genomic_DNA"/>
</dbReference>
<dbReference type="PANTHER" id="PTHR43133">
    <property type="entry name" value="RNA POLYMERASE ECF-TYPE SIGMA FACTO"/>
    <property type="match status" value="1"/>
</dbReference>
<dbReference type="KEGG" id="pbk:Back11_32790"/>
<dbReference type="Pfam" id="PF04542">
    <property type="entry name" value="Sigma70_r2"/>
    <property type="match status" value="1"/>
</dbReference>
<evidence type="ECO:0000256" key="6">
    <source>
        <dbReference type="RuleBase" id="RU000716"/>
    </source>
</evidence>
<evidence type="ECO:0000256" key="2">
    <source>
        <dbReference type="ARBA" id="ARBA00023015"/>
    </source>
</evidence>
<dbReference type="PANTHER" id="PTHR43133:SF46">
    <property type="entry name" value="RNA POLYMERASE SIGMA-70 FACTOR ECF SUBFAMILY"/>
    <property type="match status" value="1"/>
</dbReference>
<dbReference type="PROSITE" id="PS01063">
    <property type="entry name" value="SIGMA70_ECF"/>
    <property type="match status" value="1"/>
</dbReference>
<dbReference type="AlphaFoldDB" id="A0A3G9JFJ4"/>